<evidence type="ECO:0000313" key="7">
    <source>
        <dbReference type="EMBL" id="PTR00937.1"/>
    </source>
</evidence>
<dbReference type="InterPro" id="IPR002797">
    <property type="entry name" value="Polysacc_synth"/>
</dbReference>
<feature type="transmembrane region" description="Helical" evidence="6">
    <location>
        <begin position="46"/>
        <end position="65"/>
    </location>
</feature>
<feature type="transmembrane region" description="Helical" evidence="6">
    <location>
        <begin position="378"/>
        <end position="396"/>
    </location>
</feature>
<reference evidence="7 8" key="1">
    <citation type="submission" date="2018-04" db="EMBL/GenBank/DDBJ databases">
        <title>Genomic Encyclopedia of Archaeal and Bacterial Type Strains, Phase II (KMG-II): from individual species to whole genera.</title>
        <authorList>
            <person name="Goeker M."/>
        </authorList>
    </citation>
    <scope>NUCLEOTIDE SEQUENCE [LARGE SCALE GENOMIC DNA]</scope>
    <source>
        <strain evidence="7 8">DSM 26809</strain>
    </source>
</reference>
<feature type="transmembrane region" description="Helical" evidence="6">
    <location>
        <begin position="336"/>
        <end position="357"/>
    </location>
</feature>
<evidence type="ECO:0000256" key="5">
    <source>
        <dbReference type="ARBA" id="ARBA00023136"/>
    </source>
</evidence>
<dbReference type="AlphaFoldDB" id="A0A2T5JES4"/>
<feature type="transmembrane region" description="Helical" evidence="6">
    <location>
        <begin position="402"/>
        <end position="419"/>
    </location>
</feature>
<dbReference type="RefSeq" id="WP_107826371.1">
    <property type="nucleotide sequence ID" value="NZ_CP160205.1"/>
</dbReference>
<comment type="subcellular location">
    <subcellularLocation>
        <location evidence="1">Cell membrane</location>
        <topology evidence="1">Multi-pass membrane protein</topology>
    </subcellularLocation>
</comment>
<feature type="transmembrane region" description="Helical" evidence="6">
    <location>
        <begin position="124"/>
        <end position="145"/>
    </location>
</feature>
<feature type="transmembrane region" description="Helical" evidence="6">
    <location>
        <begin position="86"/>
        <end position="112"/>
    </location>
</feature>
<proteinExistence type="predicted"/>
<dbReference type="Pfam" id="PF01943">
    <property type="entry name" value="Polysacc_synt"/>
    <property type="match status" value="1"/>
</dbReference>
<keyword evidence="8" id="KW-1185">Reference proteome</keyword>
<evidence type="ECO:0000256" key="2">
    <source>
        <dbReference type="ARBA" id="ARBA00022475"/>
    </source>
</evidence>
<name>A0A2T5JES4_9SPHI</name>
<evidence type="ECO:0000256" key="3">
    <source>
        <dbReference type="ARBA" id="ARBA00022692"/>
    </source>
</evidence>
<evidence type="ECO:0000256" key="6">
    <source>
        <dbReference type="SAM" id="Phobius"/>
    </source>
</evidence>
<dbReference type="GO" id="GO:0005886">
    <property type="term" value="C:plasma membrane"/>
    <property type="evidence" value="ECO:0007669"/>
    <property type="project" value="UniProtKB-SubCell"/>
</dbReference>
<keyword evidence="2" id="KW-1003">Cell membrane</keyword>
<gene>
    <name evidence="7" type="ORF">C8P68_101167</name>
</gene>
<dbReference type="Proteomes" id="UP000244168">
    <property type="component" value="Unassembled WGS sequence"/>
</dbReference>
<evidence type="ECO:0000256" key="1">
    <source>
        <dbReference type="ARBA" id="ARBA00004651"/>
    </source>
</evidence>
<keyword evidence="3 6" id="KW-0812">Transmembrane</keyword>
<feature type="transmembrane region" description="Helical" evidence="6">
    <location>
        <begin position="180"/>
        <end position="203"/>
    </location>
</feature>
<feature type="transmembrane region" description="Helical" evidence="6">
    <location>
        <begin position="12"/>
        <end position="34"/>
    </location>
</feature>
<keyword evidence="5 6" id="KW-0472">Membrane</keyword>
<accession>A0A2T5JES4</accession>
<dbReference type="InterPro" id="IPR050833">
    <property type="entry name" value="Poly_Biosynth_Transport"/>
</dbReference>
<comment type="caution">
    <text evidence="7">The sequence shown here is derived from an EMBL/GenBank/DDBJ whole genome shotgun (WGS) entry which is preliminary data.</text>
</comment>
<feature type="transmembrane region" description="Helical" evidence="6">
    <location>
        <begin position="152"/>
        <end position="174"/>
    </location>
</feature>
<sequence>MKSILKQLRNNHFLSFAGNMIMAVIGMLTILLLAHNFSTKEDVGNWVFFILNMVTLADVFRTGFLQNSLIKFYSGTDKERSASISGAAWHIGFVITLAGCAINLLWYLWYVIFHPTVTPATLIMMHWFGIIFLAMLPYSVATWILQAEERFGMLLVVRGINQCLQLLFMVILILTNHLTFLNAVYANFLTCVLTSAATMIAGWDRLGTIGKRTKESIHELFHYGKFSVGTSIAAQFLKASDTYIINFMLPGNAAAAAVGMYGMAQQLMQVIEIFIRSFTATAMPMISAASNQGDNNKVVYLMKKFAGMITLALIPICLVCFVGADVFMHILGGKKFIGSESVGVFRIFMFFAILLPLDRFMGITLDMINKPRANMIKVYIMLAVNVIGDIAGLLIFKSIYGVAGASIITFIVGTLYGYWTLKKYLNFKMGDIFTLGYAELKMLISNIFKKFSKAPIGE</sequence>
<feature type="transmembrane region" description="Helical" evidence="6">
    <location>
        <begin position="305"/>
        <end position="324"/>
    </location>
</feature>
<dbReference type="EMBL" id="QAOQ01000001">
    <property type="protein sequence ID" value="PTR00937.1"/>
    <property type="molecule type" value="Genomic_DNA"/>
</dbReference>
<evidence type="ECO:0000256" key="4">
    <source>
        <dbReference type="ARBA" id="ARBA00022989"/>
    </source>
</evidence>
<dbReference type="PANTHER" id="PTHR30250">
    <property type="entry name" value="PST FAMILY PREDICTED COLANIC ACID TRANSPORTER"/>
    <property type="match status" value="1"/>
</dbReference>
<organism evidence="7 8">
    <name type="scientific">Mucilaginibacter yixingensis</name>
    <dbReference type="NCBI Taxonomy" id="1295612"/>
    <lineage>
        <taxon>Bacteria</taxon>
        <taxon>Pseudomonadati</taxon>
        <taxon>Bacteroidota</taxon>
        <taxon>Sphingobacteriia</taxon>
        <taxon>Sphingobacteriales</taxon>
        <taxon>Sphingobacteriaceae</taxon>
        <taxon>Mucilaginibacter</taxon>
    </lineage>
</organism>
<keyword evidence="4 6" id="KW-1133">Transmembrane helix</keyword>
<evidence type="ECO:0000313" key="8">
    <source>
        <dbReference type="Proteomes" id="UP000244168"/>
    </source>
</evidence>
<dbReference type="PANTHER" id="PTHR30250:SF11">
    <property type="entry name" value="O-ANTIGEN TRANSPORTER-RELATED"/>
    <property type="match status" value="1"/>
</dbReference>
<dbReference type="OrthoDB" id="629958at2"/>
<protein>
    <submittedName>
        <fullName evidence="7">O-antigen/teichoic acid export membrane protein</fullName>
    </submittedName>
</protein>